<protein>
    <recommendedName>
        <fullName evidence="4 8">Methionyl-tRNA formyltransferase</fullName>
        <ecNumber evidence="3 8">2.1.2.9</ecNumber>
    </recommendedName>
</protein>
<dbReference type="InterPro" id="IPR011034">
    <property type="entry name" value="Formyl_transferase-like_C_sf"/>
</dbReference>
<comment type="similarity">
    <text evidence="2 8">Belongs to the Fmt family.</text>
</comment>
<dbReference type="Gene3D" id="3.40.50.170">
    <property type="entry name" value="Formyl transferase, N-terminal domain"/>
    <property type="match status" value="1"/>
</dbReference>
<evidence type="ECO:0000256" key="6">
    <source>
        <dbReference type="ARBA" id="ARBA00022917"/>
    </source>
</evidence>
<evidence type="ECO:0000259" key="10">
    <source>
        <dbReference type="Pfam" id="PF02911"/>
    </source>
</evidence>
<feature type="binding site" evidence="8">
    <location>
        <begin position="109"/>
        <end position="112"/>
    </location>
    <ligand>
        <name>(6S)-5,6,7,8-tetrahydrofolate</name>
        <dbReference type="ChEBI" id="CHEBI:57453"/>
    </ligand>
</feature>
<evidence type="ECO:0000256" key="7">
    <source>
        <dbReference type="ARBA" id="ARBA00048558"/>
    </source>
</evidence>
<dbReference type="InterPro" id="IPR036477">
    <property type="entry name" value="Formyl_transf_N_sf"/>
</dbReference>
<keyword evidence="12" id="KW-1185">Reference proteome</keyword>
<evidence type="ECO:0000313" key="12">
    <source>
        <dbReference type="Proteomes" id="UP000620147"/>
    </source>
</evidence>
<name>A0ABQ1DXG3_9FIRM</name>
<dbReference type="InterPro" id="IPR005793">
    <property type="entry name" value="Formyl_trans_C"/>
</dbReference>
<comment type="function">
    <text evidence="1 8">Attaches a formyl group to the free amino group of methionyl-tRNA(fMet). The formyl group appears to play a dual role in the initiator identity of N-formylmethionyl-tRNA by promoting its recognition by IF2 and preventing the misappropriation of this tRNA by the elongation apparatus.</text>
</comment>
<reference evidence="11 12" key="1">
    <citation type="submission" date="2020-06" db="EMBL/GenBank/DDBJ databases">
        <title>Characterization of fructooligosaccharide metabolism and fructooligosaccharide-degrading enzymes in human commensal butyrate producers.</title>
        <authorList>
            <person name="Tanno H."/>
            <person name="Fujii T."/>
            <person name="Hirano K."/>
            <person name="Maeno S."/>
            <person name="Tonozuka T."/>
            <person name="Sakamoto M."/>
            <person name="Ohkuma M."/>
            <person name="Tochio T."/>
            <person name="Endo A."/>
        </authorList>
    </citation>
    <scope>NUCLEOTIDE SEQUENCE [LARGE SCALE GENOMIC DNA]</scope>
    <source>
        <strain evidence="11 12">JCM 31056</strain>
    </source>
</reference>
<organism evidence="11 12">
    <name type="scientific">Butyricicoccus faecihominis</name>
    <dbReference type="NCBI Taxonomy" id="1712515"/>
    <lineage>
        <taxon>Bacteria</taxon>
        <taxon>Bacillati</taxon>
        <taxon>Bacillota</taxon>
        <taxon>Clostridia</taxon>
        <taxon>Eubacteriales</taxon>
        <taxon>Butyricicoccaceae</taxon>
        <taxon>Butyricicoccus</taxon>
    </lineage>
</organism>
<dbReference type="SUPFAM" id="SSF53328">
    <property type="entry name" value="Formyltransferase"/>
    <property type="match status" value="1"/>
</dbReference>
<gene>
    <name evidence="8 11" type="primary">fmt</name>
    <name evidence="11" type="ORF">BUFA31_05850</name>
</gene>
<evidence type="ECO:0000256" key="3">
    <source>
        <dbReference type="ARBA" id="ARBA00012261"/>
    </source>
</evidence>
<dbReference type="CDD" id="cd08704">
    <property type="entry name" value="Met_tRNA_FMT_C"/>
    <property type="match status" value="1"/>
</dbReference>
<accession>A0ABQ1DXG3</accession>
<proteinExistence type="inferred from homology"/>
<dbReference type="RefSeq" id="WP_188885600.1">
    <property type="nucleotide sequence ID" value="NZ_BLYJ01000005.1"/>
</dbReference>
<evidence type="ECO:0000256" key="4">
    <source>
        <dbReference type="ARBA" id="ARBA00016014"/>
    </source>
</evidence>
<keyword evidence="5 8" id="KW-0808">Transferase</keyword>
<dbReference type="PROSITE" id="PS00373">
    <property type="entry name" value="GART"/>
    <property type="match status" value="1"/>
</dbReference>
<evidence type="ECO:0000313" key="11">
    <source>
        <dbReference type="EMBL" id="GFO87421.1"/>
    </source>
</evidence>
<dbReference type="EC" id="2.1.2.9" evidence="3 8"/>
<dbReference type="InterPro" id="IPR037022">
    <property type="entry name" value="Formyl_trans_C_sf"/>
</dbReference>
<evidence type="ECO:0000256" key="5">
    <source>
        <dbReference type="ARBA" id="ARBA00022679"/>
    </source>
</evidence>
<evidence type="ECO:0000256" key="1">
    <source>
        <dbReference type="ARBA" id="ARBA00002606"/>
    </source>
</evidence>
<feature type="domain" description="Formyl transferase N-terminal" evidence="9">
    <location>
        <begin position="1"/>
        <end position="179"/>
    </location>
</feature>
<dbReference type="EMBL" id="BLYJ01000005">
    <property type="protein sequence ID" value="GFO87421.1"/>
    <property type="molecule type" value="Genomic_DNA"/>
</dbReference>
<evidence type="ECO:0000256" key="2">
    <source>
        <dbReference type="ARBA" id="ARBA00010699"/>
    </source>
</evidence>
<dbReference type="Gene3D" id="3.10.25.10">
    <property type="entry name" value="Formyl transferase, C-terminal domain"/>
    <property type="match status" value="1"/>
</dbReference>
<dbReference type="InterPro" id="IPR002376">
    <property type="entry name" value="Formyl_transf_N"/>
</dbReference>
<dbReference type="PANTHER" id="PTHR11138:SF5">
    <property type="entry name" value="METHIONYL-TRNA FORMYLTRANSFERASE, MITOCHONDRIAL"/>
    <property type="match status" value="1"/>
</dbReference>
<evidence type="ECO:0000259" key="9">
    <source>
        <dbReference type="Pfam" id="PF00551"/>
    </source>
</evidence>
<sequence>MRIVFMGTPDFAVPSLQALIDAGHDVCAVYTQPDKPQGRKQILTAPPVKTLALEHDIPVFQPNTLKNGDEQARLRELAPEVIIVVAYGKLLPKAVLDIPPHGCINVHGSLLPRWRGAAPIQWAVIAGDEMAGVTTMQMAEGLDTGDMLLTYETKVGEKETAGELFDRLAQSGAELLTQTLVKLDEIEPRPQDDAQSCYAHMLDKQMAVIDWSKSAHEIDCLIRGLNPWPIALTTLSGERLKVFAAEKAAGNGEPGTVLEADPKKGLTVACGEGALGLTEIQLVGGKRMKATDFLRGHAIEVGTKLGDE</sequence>
<dbReference type="Pfam" id="PF02911">
    <property type="entry name" value="Formyl_trans_C"/>
    <property type="match status" value="1"/>
</dbReference>
<dbReference type="InterPro" id="IPR044135">
    <property type="entry name" value="Met-tRNA-FMT_C"/>
</dbReference>
<dbReference type="SUPFAM" id="SSF50486">
    <property type="entry name" value="FMT C-terminal domain-like"/>
    <property type="match status" value="1"/>
</dbReference>
<dbReference type="CDD" id="cd08646">
    <property type="entry name" value="FMT_core_Met-tRNA-FMT_N"/>
    <property type="match status" value="1"/>
</dbReference>
<dbReference type="Pfam" id="PF00551">
    <property type="entry name" value="Formyl_trans_N"/>
    <property type="match status" value="1"/>
</dbReference>
<dbReference type="InterPro" id="IPR001555">
    <property type="entry name" value="GART_AS"/>
</dbReference>
<keyword evidence="6 8" id="KW-0648">Protein biosynthesis</keyword>
<feature type="domain" description="Formyl transferase C-terminal" evidence="10">
    <location>
        <begin position="202"/>
        <end position="297"/>
    </location>
</feature>
<comment type="caution">
    <text evidence="11">The sequence shown here is derived from an EMBL/GenBank/DDBJ whole genome shotgun (WGS) entry which is preliminary data.</text>
</comment>
<dbReference type="NCBIfam" id="TIGR00460">
    <property type="entry name" value="fmt"/>
    <property type="match status" value="1"/>
</dbReference>
<dbReference type="HAMAP" id="MF_00182">
    <property type="entry name" value="Formyl_trans"/>
    <property type="match status" value="1"/>
</dbReference>
<dbReference type="PANTHER" id="PTHR11138">
    <property type="entry name" value="METHIONYL-TRNA FORMYLTRANSFERASE"/>
    <property type="match status" value="1"/>
</dbReference>
<dbReference type="InterPro" id="IPR041711">
    <property type="entry name" value="Met-tRNA-FMT_N"/>
</dbReference>
<comment type="catalytic activity">
    <reaction evidence="7 8">
        <text>L-methionyl-tRNA(fMet) + (6R)-10-formyltetrahydrofolate = N-formyl-L-methionyl-tRNA(fMet) + (6S)-5,6,7,8-tetrahydrofolate + H(+)</text>
        <dbReference type="Rhea" id="RHEA:24380"/>
        <dbReference type="Rhea" id="RHEA-COMP:9952"/>
        <dbReference type="Rhea" id="RHEA-COMP:9953"/>
        <dbReference type="ChEBI" id="CHEBI:15378"/>
        <dbReference type="ChEBI" id="CHEBI:57453"/>
        <dbReference type="ChEBI" id="CHEBI:78530"/>
        <dbReference type="ChEBI" id="CHEBI:78844"/>
        <dbReference type="ChEBI" id="CHEBI:195366"/>
        <dbReference type="EC" id="2.1.2.9"/>
    </reaction>
</comment>
<dbReference type="Proteomes" id="UP000620147">
    <property type="component" value="Unassembled WGS sequence"/>
</dbReference>
<evidence type="ECO:0000256" key="8">
    <source>
        <dbReference type="HAMAP-Rule" id="MF_00182"/>
    </source>
</evidence>
<dbReference type="InterPro" id="IPR005794">
    <property type="entry name" value="Fmt"/>
</dbReference>